<organism evidence="2">
    <name type="scientific">Serpula lacrymans var. lacrymans (strain S7.3)</name>
    <name type="common">Dry rot fungus</name>
    <dbReference type="NCBI Taxonomy" id="936435"/>
    <lineage>
        <taxon>Eukaryota</taxon>
        <taxon>Fungi</taxon>
        <taxon>Dikarya</taxon>
        <taxon>Basidiomycota</taxon>
        <taxon>Agaricomycotina</taxon>
        <taxon>Agaricomycetes</taxon>
        <taxon>Agaricomycetidae</taxon>
        <taxon>Boletales</taxon>
        <taxon>Coniophorineae</taxon>
        <taxon>Serpulaceae</taxon>
        <taxon>Serpula</taxon>
    </lineage>
</organism>
<evidence type="ECO:0000313" key="2">
    <source>
        <dbReference type="Proteomes" id="UP000008063"/>
    </source>
</evidence>
<dbReference type="InParanoid" id="F8PI57"/>
<dbReference type="OrthoDB" id="3160134at2759"/>
<dbReference type="AlphaFoldDB" id="F8PI57"/>
<dbReference type="EMBL" id="GL945474">
    <property type="protein sequence ID" value="EGO04635.1"/>
    <property type="molecule type" value="Genomic_DNA"/>
</dbReference>
<name>F8PI57_SERL3</name>
<feature type="non-terminal residue" evidence="1">
    <location>
        <position position="1"/>
    </location>
</feature>
<dbReference type="Pfam" id="PF20414">
    <property type="entry name" value="DUF6698"/>
    <property type="match status" value="1"/>
</dbReference>
<keyword evidence="2" id="KW-1185">Reference proteome</keyword>
<sequence length="147" mass="16621">REQHIFVDLLKRVPGLERCLMGKASTEEKVIHIADLIQKGANGARSDNTKGIKTTVIDWIMPKGQTLLPHLHCNIRTGCGFNHNYTSALLFSIGLDWSDPETKKKLINGQIQVAGDQWPVMLYANYHYDLKVSWNGLLRSICILFSM</sequence>
<reference evidence="2" key="1">
    <citation type="journal article" date="2011" name="Science">
        <title>The plant cell wall-decomposing machinery underlies the functional diversity of forest fungi.</title>
        <authorList>
            <person name="Eastwood D.C."/>
            <person name="Floudas D."/>
            <person name="Binder M."/>
            <person name="Majcherczyk A."/>
            <person name="Schneider P."/>
            <person name="Aerts A."/>
            <person name="Asiegbu F.O."/>
            <person name="Baker S.E."/>
            <person name="Barry K."/>
            <person name="Bendiksby M."/>
            <person name="Blumentritt M."/>
            <person name="Coutinho P.M."/>
            <person name="Cullen D."/>
            <person name="de Vries R.P."/>
            <person name="Gathman A."/>
            <person name="Goodell B."/>
            <person name="Henrissat B."/>
            <person name="Ihrmark K."/>
            <person name="Kauserud H."/>
            <person name="Kohler A."/>
            <person name="LaButti K."/>
            <person name="Lapidus A."/>
            <person name="Lavin J.L."/>
            <person name="Lee Y.-H."/>
            <person name="Lindquist E."/>
            <person name="Lilly W."/>
            <person name="Lucas S."/>
            <person name="Morin E."/>
            <person name="Murat C."/>
            <person name="Oguiza J.A."/>
            <person name="Park J."/>
            <person name="Pisabarro A.G."/>
            <person name="Riley R."/>
            <person name="Rosling A."/>
            <person name="Salamov A."/>
            <person name="Schmidt O."/>
            <person name="Schmutz J."/>
            <person name="Skrede I."/>
            <person name="Stenlid J."/>
            <person name="Wiebenga A."/>
            <person name="Xie X."/>
            <person name="Kuees U."/>
            <person name="Hibbett D.S."/>
            <person name="Hoffmeister D."/>
            <person name="Hoegberg N."/>
            <person name="Martin F."/>
            <person name="Grigoriev I.V."/>
            <person name="Watkinson S.C."/>
        </authorList>
    </citation>
    <scope>NUCLEOTIDE SEQUENCE [LARGE SCALE GENOMIC DNA]</scope>
    <source>
        <strain evidence="2">strain S7.3</strain>
    </source>
</reference>
<dbReference type="STRING" id="936435.F8PI57"/>
<dbReference type="InterPro" id="IPR046521">
    <property type="entry name" value="DUF6698"/>
</dbReference>
<accession>F8PI57</accession>
<gene>
    <name evidence="1" type="ORF">SERLA73DRAFT_44444</name>
</gene>
<evidence type="ECO:0000313" key="1">
    <source>
        <dbReference type="EMBL" id="EGO04635.1"/>
    </source>
</evidence>
<proteinExistence type="predicted"/>
<dbReference type="HOGENOM" id="CLU_035918_6_0_1"/>
<protein>
    <submittedName>
        <fullName evidence="1">Uncharacterized protein</fullName>
    </submittedName>
</protein>
<dbReference type="Proteomes" id="UP000008063">
    <property type="component" value="Unassembled WGS sequence"/>
</dbReference>